<dbReference type="GeneID" id="57605838"/>
<organism evidence="1 2">
    <name type="scientific">Ectopseudomonas mendocina S5.2</name>
    <dbReference type="NCBI Taxonomy" id="1225174"/>
    <lineage>
        <taxon>Bacteria</taxon>
        <taxon>Pseudomonadati</taxon>
        <taxon>Pseudomonadota</taxon>
        <taxon>Gammaproteobacteria</taxon>
        <taxon>Pseudomonadales</taxon>
        <taxon>Pseudomonadaceae</taxon>
        <taxon>Ectopseudomonas</taxon>
    </lineage>
</organism>
<evidence type="ECO:0000313" key="2">
    <source>
        <dbReference type="Proteomes" id="UP000028530"/>
    </source>
</evidence>
<dbReference type="EMBL" id="CP013124">
    <property type="protein sequence ID" value="ALN18604.1"/>
    <property type="molecule type" value="Genomic_DNA"/>
</dbReference>
<proteinExistence type="predicted"/>
<name>A0ABM5VUU7_ECTME</name>
<gene>
    <name evidence="1" type="ORF">DW68_008165</name>
</gene>
<keyword evidence="2" id="KW-1185">Reference proteome</keyword>
<dbReference type="RefSeq" id="WP_017363803.1">
    <property type="nucleotide sequence ID" value="NZ_CP013124.1"/>
</dbReference>
<sequence>MTFEAHYEREGTTGWLVKSWDDANTLLGYQKAEGPSYTVFSLKNGSYIQCAGGKKSLVVEARIFNESGSFKHYRFGNTEKSGAHAIIECNCGPITVDKSQVLTMRDARLIIKQFVESNGMALGEYHASDITSMFQ</sequence>
<reference evidence="1 2" key="1">
    <citation type="submission" date="2015-11" db="EMBL/GenBank/DDBJ databases">
        <authorList>
            <person name="Chong T.M."/>
            <person name="Chan K.G."/>
            <person name="Dessaux Y."/>
        </authorList>
    </citation>
    <scope>NUCLEOTIDE SEQUENCE [LARGE SCALE GENOMIC DNA]</scope>
    <source>
        <strain evidence="1 2">S5.2</strain>
    </source>
</reference>
<evidence type="ECO:0000313" key="1">
    <source>
        <dbReference type="EMBL" id="ALN18604.1"/>
    </source>
</evidence>
<dbReference type="Proteomes" id="UP000028530">
    <property type="component" value="Chromosome"/>
</dbReference>
<accession>A0ABM5VUU7</accession>
<protein>
    <submittedName>
        <fullName evidence="1">Uncharacterized protein</fullName>
    </submittedName>
</protein>